<accession>A6VMG9</accession>
<organism evidence="3 4">
    <name type="scientific">Actinobacillus succinogenes (strain ATCC 55618 / DSM 22257 / CCUG 43843 / 130Z)</name>
    <dbReference type="NCBI Taxonomy" id="339671"/>
    <lineage>
        <taxon>Bacteria</taxon>
        <taxon>Pseudomonadati</taxon>
        <taxon>Pseudomonadota</taxon>
        <taxon>Gammaproteobacteria</taxon>
        <taxon>Pasteurellales</taxon>
        <taxon>Pasteurellaceae</taxon>
        <taxon>Actinobacillus</taxon>
    </lineage>
</organism>
<keyword evidence="4" id="KW-1185">Reference proteome</keyword>
<reference evidence="4" key="1">
    <citation type="journal article" date="2010" name="BMC Genomics">
        <title>A genomic perspective on the potential of Actinobacillus succinogenes for industrial succinate production.</title>
        <authorList>
            <person name="McKinlay J.B."/>
            <person name="Laivenieks M."/>
            <person name="Schindler B.D."/>
            <person name="McKinlay A.A."/>
            <person name="Siddaramappa S."/>
            <person name="Challacombe J.F."/>
            <person name="Lowry S.R."/>
            <person name="Clum A."/>
            <person name="Lapidus A.L."/>
            <person name="Burkhart K.B."/>
            <person name="Harkins V."/>
            <person name="Vieille C."/>
        </authorList>
    </citation>
    <scope>NUCLEOTIDE SEQUENCE [LARGE SCALE GENOMIC DNA]</scope>
    <source>
        <strain evidence="4">ATCC 55618 / DSM 22257 / CCUG 43843 / 130Z</strain>
    </source>
</reference>
<keyword evidence="1" id="KW-0472">Membrane</keyword>
<evidence type="ECO:0000313" key="4">
    <source>
        <dbReference type="Proteomes" id="UP000001114"/>
    </source>
</evidence>
<gene>
    <name evidence="3" type="ordered locus">Asuc_0796</name>
</gene>
<dbReference type="EMBL" id="CP000746">
    <property type="protein sequence ID" value="ABR74166.1"/>
    <property type="molecule type" value="Genomic_DNA"/>
</dbReference>
<evidence type="ECO:0000256" key="2">
    <source>
        <dbReference type="SAM" id="SignalP"/>
    </source>
</evidence>
<evidence type="ECO:0008006" key="5">
    <source>
        <dbReference type="Google" id="ProtNLM"/>
    </source>
</evidence>
<dbReference type="HOGENOM" id="CLU_083845_1_0_6"/>
<keyword evidence="2" id="KW-0732">Signal</keyword>
<proteinExistence type="predicted"/>
<keyword evidence="1" id="KW-0812">Transmembrane</keyword>
<dbReference type="Proteomes" id="UP000001114">
    <property type="component" value="Chromosome"/>
</dbReference>
<evidence type="ECO:0000313" key="3">
    <source>
        <dbReference type="EMBL" id="ABR74166.1"/>
    </source>
</evidence>
<dbReference type="OrthoDB" id="8447011at2"/>
<name>A6VMG9_ACTSZ</name>
<protein>
    <recommendedName>
        <fullName evidence="5">Cytoplasmic membrane protein CbiL</fullName>
    </recommendedName>
</protein>
<sequence length="168" mass="18326">MKIRRILTALLLGFNASVYAHGLAVFAQYDGEAVTGKAYYSDQTPAAETYVEAVRVGEAEPAVYGKTDKRGAFRLPIRENADFIVNIEGMEGHKASAKANPITDTTGVRESTVDSCAVSNEAVLALREDINRLKDKLYFHDILGGVGYIFGIAGVVAWWRSRKPKGNN</sequence>
<feature type="chain" id="PRO_5002703448" description="Cytoplasmic membrane protein CbiL" evidence="2">
    <location>
        <begin position="21"/>
        <end position="168"/>
    </location>
</feature>
<dbReference type="eggNOG" id="ENOG5033BCF">
    <property type="taxonomic scope" value="Bacteria"/>
</dbReference>
<dbReference type="STRING" id="339671.Asuc_0796"/>
<feature type="signal peptide" evidence="2">
    <location>
        <begin position="1"/>
        <end position="20"/>
    </location>
</feature>
<evidence type="ECO:0000256" key="1">
    <source>
        <dbReference type="SAM" id="Phobius"/>
    </source>
</evidence>
<dbReference type="KEGG" id="asu:Asuc_0796"/>
<dbReference type="AlphaFoldDB" id="A6VMG9"/>
<feature type="transmembrane region" description="Helical" evidence="1">
    <location>
        <begin position="137"/>
        <end position="159"/>
    </location>
</feature>
<keyword evidence="1" id="KW-1133">Transmembrane helix</keyword>
<dbReference type="RefSeq" id="WP_012072544.1">
    <property type="nucleotide sequence ID" value="NC_009655.1"/>
</dbReference>